<organism evidence="1 2">
    <name type="scientific">Methylocystis rosea</name>
    <dbReference type="NCBI Taxonomy" id="173366"/>
    <lineage>
        <taxon>Bacteria</taxon>
        <taxon>Pseudomonadati</taxon>
        <taxon>Pseudomonadota</taxon>
        <taxon>Alphaproteobacteria</taxon>
        <taxon>Hyphomicrobiales</taxon>
        <taxon>Methylocystaceae</taxon>
        <taxon>Methylocystis</taxon>
    </lineage>
</organism>
<accession>A0A3G8M6L4</accession>
<dbReference type="EMBL" id="CP034086">
    <property type="protein sequence ID" value="AZG76842.1"/>
    <property type="molecule type" value="Genomic_DNA"/>
</dbReference>
<evidence type="ECO:0000313" key="2">
    <source>
        <dbReference type="Proteomes" id="UP000273982"/>
    </source>
</evidence>
<dbReference type="RefSeq" id="WP_124738588.1">
    <property type="nucleotide sequence ID" value="NZ_CP034086.1"/>
</dbReference>
<dbReference type="AlphaFoldDB" id="A0A3G8M6L4"/>
<sequence>MKKPVSISISKFTESVQAAVKAASAKHPKFKLEVPDAVSVSYLIRGIPVPESIASQVTLGETQALANDIAGHLGAFAGEQGGAVYSIGRHIIVGIPVPPEILQFEQK</sequence>
<protein>
    <submittedName>
        <fullName evidence="1">Uncharacterized protein</fullName>
    </submittedName>
</protein>
<reference evidence="1 2" key="1">
    <citation type="submission" date="2018-11" db="EMBL/GenBank/DDBJ databases">
        <title>Genome squencing of methanotrophic bacteria isolated from alkaline groundwater in Korea.</title>
        <authorList>
            <person name="Nguyen L.N."/>
        </authorList>
    </citation>
    <scope>NUCLEOTIDE SEQUENCE [LARGE SCALE GENOMIC DNA]</scope>
    <source>
        <strain evidence="1 2">GW6</strain>
    </source>
</reference>
<evidence type="ECO:0000313" key="1">
    <source>
        <dbReference type="EMBL" id="AZG76842.1"/>
    </source>
</evidence>
<gene>
    <name evidence="1" type="ORF">EHO51_08925</name>
</gene>
<dbReference type="KEGG" id="mros:EHO51_08925"/>
<proteinExistence type="predicted"/>
<name>A0A3G8M6L4_9HYPH</name>
<dbReference type="Proteomes" id="UP000273982">
    <property type="component" value="Chromosome"/>
</dbReference>